<gene>
    <name evidence="2" type="ORF">PS645_04938</name>
</gene>
<evidence type="ECO:0000256" key="1">
    <source>
        <dbReference type="SAM" id="SignalP"/>
    </source>
</evidence>
<dbReference type="Gene3D" id="2.120.10.30">
    <property type="entry name" value="TolB, C-terminal domain"/>
    <property type="match status" value="1"/>
</dbReference>
<dbReference type="PANTHER" id="PTHR47572">
    <property type="entry name" value="LIPOPROTEIN-RELATED"/>
    <property type="match status" value="1"/>
</dbReference>
<dbReference type="InterPro" id="IPR051262">
    <property type="entry name" value="SMP-30/CGR1_Lactonase"/>
</dbReference>
<dbReference type="SUPFAM" id="SSF63829">
    <property type="entry name" value="Calcium-dependent phosphotriesterase"/>
    <property type="match status" value="1"/>
</dbReference>
<evidence type="ECO:0000313" key="3">
    <source>
        <dbReference type="Proteomes" id="UP000325607"/>
    </source>
</evidence>
<evidence type="ECO:0000313" key="2">
    <source>
        <dbReference type="EMBL" id="VVN33183.1"/>
    </source>
</evidence>
<dbReference type="PANTHER" id="PTHR47572:SF4">
    <property type="entry name" value="LACTONASE DRP35"/>
    <property type="match status" value="1"/>
</dbReference>
<accession>A0A5E6WWE4</accession>
<dbReference type="InterPro" id="IPR011042">
    <property type="entry name" value="6-blade_b-propeller_TolB-like"/>
</dbReference>
<proteinExistence type="predicted"/>
<keyword evidence="1" id="KW-0732">Signal</keyword>
<reference evidence="2 3" key="1">
    <citation type="submission" date="2019-09" db="EMBL/GenBank/DDBJ databases">
        <authorList>
            <person name="Chandra G."/>
            <person name="Truman W A."/>
        </authorList>
    </citation>
    <scope>NUCLEOTIDE SEQUENCE [LARGE SCALE GENOMIC DNA]</scope>
    <source>
        <strain evidence="2">PS645</strain>
    </source>
</reference>
<feature type="signal peptide" evidence="1">
    <location>
        <begin position="1"/>
        <end position="23"/>
    </location>
</feature>
<protein>
    <recommendedName>
        <fullName evidence="4">SMP-30/Gluconolactonase/LRE-like region domain-containing protein</fullName>
    </recommendedName>
</protein>
<feature type="chain" id="PRO_5022850964" description="SMP-30/Gluconolactonase/LRE-like region domain-containing protein" evidence="1">
    <location>
        <begin position="24"/>
        <end position="369"/>
    </location>
</feature>
<dbReference type="Proteomes" id="UP000325607">
    <property type="component" value="Unassembled WGS sequence"/>
</dbReference>
<organism evidence="2 3">
    <name type="scientific">Pseudomonas fluorescens</name>
    <dbReference type="NCBI Taxonomy" id="294"/>
    <lineage>
        <taxon>Bacteria</taxon>
        <taxon>Pseudomonadati</taxon>
        <taxon>Pseudomonadota</taxon>
        <taxon>Gammaproteobacteria</taxon>
        <taxon>Pseudomonadales</taxon>
        <taxon>Pseudomonadaceae</taxon>
        <taxon>Pseudomonas</taxon>
    </lineage>
</organism>
<name>A0A5E6WWE4_PSEFL</name>
<dbReference type="RefSeq" id="WP_150582774.1">
    <property type="nucleotide sequence ID" value="NZ_CABVGX010000060.1"/>
</dbReference>
<dbReference type="AlphaFoldDB" id="A0A5E6WWE4"/>
<dbReference type="OrthoDB" id="502821at2"/>
<sequence length="369" mass="39716" precursor="true">MGMKCSLAVLFAWALWPYMTMQAAQPDVVYGDVEPFAVLPEGVRNPEGLAVNPQNGEVYVGTFDARSPAALRNNQLLRYSQDGKLLAQHNFGPTPLTGIEVREGKIYILNFGASKLQRIAADFTASTPVQDLLTFSALTPPAPPLRTVENPDGSHDQITFGAQGMPGPNGMVFDRQNNLYISDSFQGALYRVDKATTCAPCTLVTVARDPLFATTATLPFGANGLAFNADESVLYINNAGDGRVLRRPMPDGPVSIVAESVFGADGLLFHDGFLWVASNQSDAMVALDEQGRVRARIGRFLGINADGSPKGLLFPSGGAVQGKRMIVANLSFPLTPDTGDEWEEEVTRWSLVSFEIPLLQAPATTVSHQ</sequence>
<evidence type="ECO:0008006" key="4">
    <source>
        <dbReference type="Google" id="ProtNLM"/>
    </source>
</evidence>
<dbReference type="EMBL" id="CABVGX010000060">
    <property type="protein sequence ID" value="VVN33183.1"/>
    <property type="molecule type" value="Genomic_DNA"/>
</dbReference>